<protein>
    <submittedName>
        <fullName evidence="7">General secretion pathway protein D</fullName>
    </submittedName>
</protein>
<name>A0A1E3X491_9BACT</name>
<dbReference type="InterPro" id="IPR051808">
    <property type="entry name" value="Type_IV_pilus_biogenesis"/>
</dbReference>
<accession>A0A1E3X491</accession>
<keyword evidence="4" id="KW-0998">Cell outer membrane</keyword>
<dbReference type="PRINTS" id="PR00811">
    <property type="entry name" value="BCTERIALGSPD"/>
</dbReference>
<dbReference type="InterPro" id="IPR004846">
    <property type="entry name" value="T2SS/T3SS_dom"/>
</dbReference>
<dbReference type="SMART" id="SM00965">
    <property type="entry name" value="STN"/>
    <property type="match status" value="1"/>
</dbReference>
<reference evidence="7 8" key="1">
    <citation type="submission" date="2016-07" db="EMBL/GenBank/DDBJ databases">
        <title>Draft genome of Scalindua rubra, obtained from a brine-seawater interface in the Red Sea, sheds light on salt adaptation in anammox bacteria.</title>
        <authorList>
            <person name="Speth D.R."/>
            <person name="Lagkouvardos I."/>
            <person name="Wang Y."/>
            <person name="Qian P.-Y."/>
            <person name="Dutilh B.E."/>
            <person name="Jetten M.S."/>
        </authorList>
    </citation>
    <scope>NUCLEOTIDE SEQUENCE [LARGE SCALE GENOMIC DNA]</scope>
    <source>
        <strain evidence="7">BSI-1</strain>
    </source>
</reference>
<evidence type="ECO:0000259" key="6">
    <source>
        <dbReference type="SMART" id="SM00965"/>
    </source>
</evidence>
<dbReference type="EMBL" id="MAYW01000219">
    <property type="protein sequence ID" value="ODS30476.1"/>
    <property type="molecule type" value="Genomic_DNA"/>
</dbReference>
<dbReference type="GO" id="GO:0019867">
    <property type="term" value="C:outer membrane"/>
    <property type="evidence" value="ECO:0007669"/>
    <property type="project" value="InterPro"/>
</dbReference>
<proteinExistence type="inferred from homology"/>
<comment type="caution">
    <text evidence="7">The sequence shown here is derived from an EMBL/GenBank/DDBJ whole genome shotgun (WGS) entry which is preliminary data.</text>
</comment>
<dbReference type="InterPro" id="IPR038591">
    <property type="entry name" value="NolW-like_sf"/>
</dbReference>
<dbReference type="Pfam" id="PF00263">
    <property type="entry name" value="Secretin"/>
    <property type="match status" value="1"/>
</dbReference>
<sequence>MKISQTFKVLAKGIFLFEVKSRKYLFIFLSIYLLLIHSPIYAQEKSIPAIRFKDADINLVIQSIAQKAIKDGKKVNIVTRPSVKGSVSINLENVGWETALKVIMDAHNYGYEWIGDNIILVSTLEEIKEREAQEKKRQEVEVPRTKVFKLIYLDANDAKKAVEPILSLAGRASVLEITGQTGWEFGTDVTKRKRVKEGIFSRTKVLLISDIAKKLNEIETLLEEIDVMPMQVLIKTRIMEVNRDLLKDIGFDWGTGSTGASSETLSFTNLDEKGKKAVAGHILGDQVTPSGFGPKTTALTTGNTGFRLGFRKLTGFEFEALLHALEEDTRTNTLSAPSILTINNQEASILVGQKFPIVRTTTSTETNRIIGGELDFYQDIGIQLNVIPQIAGDNDEFVNMIIHPAITSRLSDVTVTDQEGTTLATFPLLSSREAETQTIIKDGETIVMGGLLKDVVIKQEIGVPFLRKLSLIGRLFRRNTYDTEKIDLLIFITAKIIKPGEKIPQEIIDKSSVTSEFEKKEEKKQN</sequence>
<evidence type="ECO:0000256" key="5">
    <source>
        <dbReference type="RuleBase" id="RU004003"/>
    </source>
</evidence>
<dbReference type="GO" id="GO:0009306">
    <property type="term" value="P:protein secretion"/>
    <property type="evidence" value="ECO:0007669"/>
    <property type="project" value="InterPro"/>
</dbReference>
<keyword evidence="3" id="KW-0472">Membrane</keyword>
<evidence type="ECO:0000313" key="8">
    <source>
        <dbReference type="Proteomes" id="UP000094056"/>
    </source>
</evidence>
<comment type="subcellular location">
    <subcellularLocation>
        <location evidence="1">Membrane</location>
    </subcellularLocation>
</comment>
<evidence type="ECO:0000313" key="7">
    <source>
        <dbReference type="EMBL" id="ODS30476.1"/>
    </source>
</evidence>
<keyword evidence="2" id="KW-0813">Transport</keyword>
<dbReference type="PANTHER" id="PTHR30604:SF1">
    <property type="entry name" value="DNA UTILIZATION PROTEIN HOFQ"/>
    <property type="match status" value="1"/>
</dbReference>
<dbReference type="Gene3D" id="3.30.1370.130">
    <property type="match status" value="1"/>
</dbReference>
<evidence type="ECO:0000256" key="2">
    <source>
        <dbReference type="ARBA" id="ARBA00022448"/>
    </source>
</evidence>
<evidence type="ECO:0000256" key="4">
    <source>
        <dbReference type="ARBA" id="ARBA00023237"/>
    </source>
</evidence>
<dbReference type="PATRIC" id="fig|1872076.5.peg.5292"/>
<gene>
    <name evidence="7" type="ORF">SCARUB_04416</name>
</gene>
<dbReference type="InterPro" id="IPR001775">
    <property type="entry name" value="GspD/PilQ"/>
</dbReference>
<dbReference type="Gene3D" id="3.30.1370.120">
    <property type="match status" value="1"/>
</dbReference>
<dbReference type="AlphaFoldDB" id="A0A1E3X491"/>
<evidence type="ECO:0000256" key="1">
    <source>
        <dbReference type="ARBA" id="ARBA00004370"/>
    </source>
</evidence>
<feature type="domain" description="Secretin/TonB short N-terminal" evidence="6">
    <location>
        <begin position="75"/>
        <end position="124"/>
    </location>
</feature>
<dbReference type="PANTHER" id="PTHR30604">
    <property type="entry name" value="PROTEIN TRANSPORT PROTEIN HOFQ"/>
    <property type="match status" value="1"/>
</dbReference>
<dbReference type="Proteomes" id="UP000094056">
    <property type="component" value="Unassembled WGS sequence"/>
</dbReference>
<dbReference type="InterPro" id="IPR011662">
    <property type="entry name" value="Secretin/TonB_short_N"/>
</dbReference>
<comment type="similarity">
    <text evidence="5">Belongs to the bacterial secretin family.</text>
</comment>
<evidence type="ECO:0000256" key="3">
    <source>
        <dbReference type="ARBA" id="ARBA00023136"/>
    </source>
</evidence>
<organism evidence="7 8">
    <name type="scientific">Candidatus Scalindua rubra</name>
    <dbReference type="NCBI Taxonomy" id="1872076"/>
    <lineage>
        <taxon>Bacteria</taxon>
        <taxon>Pseudomonadati</taxon>
        <taxon>Planctomycetota</taxon>
        <taxon>Candidatus Brocadiia</taxon>
        <taxon>Candidatus Brocadiales</taxon>
        <taxon>Candidatus Scalinduaceae</taxon>
        <taxon>Candidatus Scalindua</taxon>
    </lineage>
</organism>